<reference evidence="3 4" key="1">
    <citation type="submission" date="2019-03" db="EMBL/GenBank/DDBJ databases">
        <title>Genomic Encyclopedia of Type Strains, Phase IV (KMG-IV): sequencing the most valuable type-strain genomes for metagenomic binning, comparative biology and taxonomic classification.</title>
        <authorList>
            <person name="Goeker M."/>
        </authorList>
    </citation>
    <scope>NUCLEOTIDE SEQUENCE [LARGE SCALE GENOMIC DNA]</scope>
    <source>
        <strain evidence="3 4">DSM 16326</strain>
    </source>
</reference>
<dbReference type="Gene3D" id="3.60.130.10">
    <property type="entry name" value="Clavaminate synthase-like"/>
    <property type="match status" value="1"/>
</dbReference>
<dbReference type="Pfam" id="PF02668">
    <property type="entry name" value="TauD"/>
    <property type="match status" value="1"/>
</dbReference>
<evidence type="ECO:0000259" key="2">
    <source>
        <dbReference type="Pfam" id="PF02668"/>
    </source>
</evidence>
<dbReference type="InterPro" id="IPR042098">
    <property type="entry name" value="TauD-like_sf"/>
</dbReference>
<gene>
    <name evidence="3" type="ORF">EDC23_1125</name>
</gene>
<accession>A0A4R8IQZ5</accession>
<evidence type="ECO:0000256" key="1">
    <source>
        <dbReference type="ARBA" id="ARBA00023002"/>
    </source>
</evidence>
<evidence type="ECO:0000313" key="4">
    <source>
        <dbReference type="Proteomes" id="UP000294914"/>
    </source>
</evidence>
<organism evidence="3 4">
    <name type="scientific">Thiohalophilus thiocyanatoxydans</name>
    <dbReference type="NCBI Taxonomy" id="381308"/>
    <lineage>
        <taxon>Bacteria</taxon>
        <taxon>Pseudomonadati</taxon>
        <taxon>Pseudomonadota</taxon>
        <taxon>Gammaproteobacteria</taxon>
        <taxon>Thiohalomonadales</taxon>
        <taxon>Thiohalophilaceae</taxon>
        <taxon>Thiohalophilus</taxon>
    </lineage>
</organism>
<feature type="domain" description="TauD/TfdA-like" evidence="2">
    <location>
        <begin position="82"/>
        <end position="295"/>
    </location>
</feature>
<dbReference type="Proteomes" id="UP000294914">
    <property type="component" value="Unassembled WGS sequence"/>
</dbReference>
<proteinExistence type="predicted"/>
<evidence type="ECO:0000313" key="3">
    <source>
        <dbReference type="EMBL" id="TDY02744.1"/>
    </source>
</evidence>
<dbReference type="AlphaFoldDB" id="A0A4R8IQZ5"/>
<dbReference type="EMBL" id="SOQX01000002">
    <property type="protein sequence ID" value="TDY02744.1"/>
    <property type="molecule type" value="Genomic_DNA"/>
</dbReference>
<sequence length="304" mass="33901">MQIINAPIKNAGVDVAAFDLDNARAYRQWRDRRLAGYPASTDGLRVPVADPAQLTGAELAALRDRIQRCNMAIYAIDPAQTGREPIRALGRQLGLEHLDGNLCADEDSLTALQVIPEGRQQGYIPYSNLPLSWHTDGYYNKGDQMIRAMLLHCVRPAASGGENALLDHEIAYIHLRDTEPAYISALMAADAMTIPPNVEQGVEIRGARSGPVFSVDGRTGSLHMRYTHRQRSIEWKADTLTREAVACLREFLASESDYIFRHRLAPGEGIVCNNVLHSRSGFDDDPAQPRLLYRARYYDRISET</sequence>
<dbReference type="OrthoDB" id="9770519at2"/>
<comment type="caution">
    <text evidence="3">The sequence shown here is derived from an EMBL/GenBank/DDBJ whole genome shotgun (WGS) entry which is preliminary data.</text>
</comment>
<name>A0A4R8IQZ5_9GAMM</name>
<dbReference type="InterPro" id="IPR003819">
    <property type="entry name" value="TauD/TfdA-like"/>
</dbReference>
<dbReference type="RefSeq" id="WP_134081972.1">
    <property type="nucleotide sequence ID" value="NZ_SOQX01000002.1"/>
</dbReference>
<keyword evidence="4" id="KW-1185">Reference proteome</keyword>
<keyword evidence="3" id="KW-0223">Dioxygenase</keyword>
<dbReference type="GO" id="GO:0016706">
    <property type="term" value="F:2-oxoglutarate-dependent dioxygenase activity"/>
    <property type="evidence" value="ECO:0007669"/>
    <property type="project" value="UniProtKB-ARBA"/>
</dbReference>
<keyword evidence="1" id="KW-0560">Oxidoreductase</keyword>
<dbReference type="SUPFAM" id="SSF51197">
    <property type="entry name" value="Clavaminate synthase-like"/>
    <property type="match status" value="1"/>
</dbReference>
<protein>
    <submittedName>
        <fullName evidence="3">Alpha-ketoglutarate-dependent taurine dioxygenase</fullName>
    </submittedName>
</protein>